<organism evidence="1 2">
    <name type="scientific">Marinomonas ostreistagni</name>
    <dbReference type="NCBI Taxonomy" id="359209"/>
    <lineage>
        <taxon>Bacteria</taxon>
        <taxon>Pseudomonadati</taxon>
        <taxon>Pseudomonadota</taxon>
        <taxon>Gammaproteobacteria</taxon>
        <taxon>Oceanospirillales</taxon>
        <taxon>Oceanospirillaceae</taxon>
        <taxon>Marinomonas</taxon>
    </lineage>
</organism>
<sequence>MSHSVKQLFADLEWLLCERESFVIDIPLAKFLLPTWPQKLQELKANPHELMEHMASAKSHFLGTYFEQLFSFVIQHFSTLRVIAEHQQIHVDGKTYGEVDLLAELQGKVYQFEIALKFYLYRSDLMGGIWIGPNKNDNLHKKESHARNHQLKILTINEGKEWLTSVSKCSDTQKNLMIYGRHFYPLKNKTCNFFAHSDWHGGWIRLSDLYLAQPFLSQLCEANKPYWITANSDISVKKQINNDLMLELSLRFRGDERPVLFSCVSSIKLDSSELFWLFVCPDDW</sequence>
<accession>A0ABS0Z9X7</accession>
<name>A0ABS0Z9X7_9GAMM</name>
<dbReference type="RefSeq" id="WP_199462094.1">
    <property type="nucleotide sequence ID" value="NZ_JAEMUH010000006.1"/>
</dbReference>
<dbReference type="Pfam" id="PF08907">
    <property type="entry name" value="DUF1853"/>
    <property type="match status" value="1"/>
</dbReference>
<evidence type="ECO:0000313" key="2">
    <source>
        <dbReference type="Proteomes" id="UP000598488"/>
    </source>
</evidence>
<gene>
    <name evidence="1" type="ORF">JHD44_07210</name>
</gene>
<comment type="caution">
    <text evidence="1">The sequence shown here is derived from an EMBL/GenBank/DDBJ whole genome shotgun (WGS) entry which is preliminary data.</text>
</comment>
<evidence type="ECO:0000313" key="1">
    <source>
        <dbReference type="EMBL" id="MBJ7550464.1"/>
    </source>
</evidence>
<reference evidence="1 2" key="1">
    <citation type="submission" date="2020-12" db="EMBL/GenBank/DDBJ databases">
        <title>Comparative genome analysis of fungal antagonists Marinomonas ostreistagni 398 and M. spartinae 468.</title>
        <authorList>
            <person name="Fields J.L."/>
            <person name="Mavrodi O.V."/>
            <person name="Biber P.D."/>
            <person name="Indest K.J."/>
            <person name="Mavrodi D.V."/>
        </authorList>
    </citation>
    <scope>NUCLEOTIDE SEQUENCE [LARGE SCALE GENOMIC DNA]</scope>
    <source>
        <strain evidence="1 2">USM7</strain>
    </source>
</reference>
<proteinExistence type="predicted"/>
<dbReference type="EMBL" id="JAEMUH010000006">
    <property type="protein sequence ID" value="MBJ7550464.1"/>
    <property type="molecule type" value="Genomic_DNA"/>
</dbReference>
<dbReference type="Proteomes" id="UP000598488">
    <property type="component" value="Unassembled WGS sequence"/>
</dbReference>
<dbReference type="InterPro" id="IPR015003">
    <property type="entry name" value="DUF1853"/>
</dbReference>
<protein>
    <submittedName>
        <fullName evidence="1">DUF1853 family protein</fullName>
    </submittedName>
</protein>
<keyword evidence="2" id="KW-1185">Reference proteome</keyword>